<comment type="caution">
    <text evidence="2">The sequence shown here is derived from an EMBL/GenBank/DDBJ whole genome shotgun (WGS) entry which is preliminary data.</text>
</comment>
<accession>A0A177YN29</accession>
<sequence>MYNLVLVAARPPEWTHDQFITWWRGEHADVTYPLPGLLRWQHTELLEAFGGRSEGWDGLSVLSFESRDTLEAALASPEWKAAVEHVGNLGGRRMMWYGDEKTMVPLKAVASDS</sequence>
<dbReference type="GO" id="GO:0016491">
    <property type="term" value="F:oxidoreductase activity"/>
    <property type="evidence" value="ECO:0007669"/>
    <property type="project" value="InterPro"/>
</dbReference>
<evidence type="ECO:0000259" key="1">
    <source>
        <dbReference type="Pfam" id="PF07110"/>
    </source>
</evidence>
<reference evidence="2 3" key="1">
    <citation type="submission" date="2016-03" db="EMBL/GenBank/DDBJ databases">
        <title>Genome sequence of Rhodococcus kyotonensis KB10.</title>
        <authorList>
            <person name="Jeong H."/>
            <person name="Hong C.E."/>
            <person name="Jo S.H."/>
            <person name="Park J.M."/>
        </authorList>
    </citation>
    <scope>NUCLEOTIDE SEQUENCE [LARGE SCALE GENOMIC DNA]</scope>
    <source>
        <strain evidence="2 3">KB10</strain>
    </source>
</reference>
<dbReference type="EMBL" id="LVHI01000002">
    <property type="protein sequence ID" value="OAK56905.1"/>
    <property type="molecule type" value="Genomic_DNA"/>
</dbReference>
<dbReference type="Pfam" id="PF07110">
    <property type="entry name" value="EthD"/>
    <property type="match status" value="1"/>
</dbReference>
<dbReference type="AlphaFoldDB" id="A0A177YN29"/>
<dbReference type="Proteomes" id="UP000077519">
    <property type="component" value="Unassembled WGS sequence"/>
</dbReference>
<organism evidence="2 3">
    <name type="scientific">Rhodococcoides kyotonense</name>
    <dbReference type="NCBI Taxonomy" id="398843"/>
    <lineage>
        <taxon>Bacteria</taxon>
        <taxon>Bacillati</taxon>
        <taxon>Actinomycetota</taxon>
        <taxon>Actinomycetes</taxon>
        <taxon>Mycobacteriales</taxon>
        <taxon>Nocardiaceae</taxon>
        <taxon>Rhodococcoides</taxon>
    </lineage>
</organism>
<proteinExistence type="predicted"/>
<evidence type="ECO:0000313" key="2">
    <source>
        <dbReference type="EMBL" id="OAK56905.1"/>
    </source>
</evidence>
<dbReference type="InterPro" id="IPR009799">
    <property type="entry name" value="EthD_dom"/>
</dbReference>
<evidence type="ECO:0000313" key="3">
    <source>
        <dbReference type="Proteomes" id="UP000077519"/>
    </source>
</evidence>
<keyword evidence="3" id="KW-1185">Reference proteome</keyword>
<protein>
    <submittedName>
        <fullName evidence="2">Ethyl tert-butyl ether degradation protein EthD</fullName>
    </submittedName>
</protein>
<name>A0A177YN29_9NOCA</name>
<dbReference type="Gene3D" id="3.30.70.100">
    <property type="match status" value="1"/>
</dbReference>
<dbReference type="SUPFAM" id="SSF54909">
    <property type="entry name" value="Dimeric alpha+beta barrel"/>
    <property type="match status" value="1"/>
</dbReference>
<gene>
    <name evidence="2" type="ORF">A3K89_14930</name>
</gene>
<feature type="domain" description="EthD" evidence="1">
    <location>
        <begin position="12"/>
        <end position="84"/>
    </location>
</feature>
<dbReference type="RefSeq" id="WP_068421118.1">
    <property type="nucleotide sequence ID" value="NZ_LVHI01000002.1"/>
</dbReference>
<dbReference type="InterPro" id="IPR011008">
    <property type="entry name" value="Dimeric_a/b-barrel"/>
</dbReference>
<dbReference type="NCBIfam" id="TIGR02118">
    <property type="entry name" value="EthD family reductase"/>
    <property type="match status" value="1"/>
</dbReference>